<evidence type="ECO:0000256" key="7">
    <source>
        <dbReference type="ARBA" id="ARBA00023239"/>
    </source>
</evidence>
<evidence type="ECO:0000256" key="5">
    <source>
        <dbReference type="ARBA" id="ARBA00023124"/>
    </source>
</evidence>
<evidence type="ECO:0000256" key="1">
    <source>
        <dbReference type="ARBA" id="ARBA00008136"/>
    </source>
</evidence>
<gene>
    <name evidence="9" type="ORF">LVJ94_19325</name>
</gene>
<keyword evidence="10" id="KW-1185">Reference proteome</keyword>
<keyword evidence="6" id="KW-0238">DNA-binding</keyword>
<keyword evidence="2 8" id="KW-0645">Protease</keyword>
<accession>A0ABZ2LEK3</accession>
<reference evidence="9" key="1">
    <citation type="submission" date="2021-12" db="EMBL/GenBank/DDBJ databases">
        <title>Discovery of the Pendulisporaceae a myxobacterial family with distinct sporulation behavior and unique specialized metabolism.</title>
        <authorList>
            <person name="Garcia R."/>
            <person name="Popoff A."/>
            <person name="Bader C.D."/>
            <person name="Loehr J."/>
            <person name="Walesch S."/>
            <person name="Walt C."/>
            <person name="Boldt J."/>
            <person name="Bunk B."/>
            <person name="Haeckl F.J.F.P.J."/>
            <person name="Gunesch A.P."/>
            <person name="Birkelbach J."/>
            <person name="Nuebel U."/>
            <person name="Pietschmann T."/>
            <person name="Bach T."/>
            <person name="Mueller R."/>
        </authorList>
    </citation>
    <scope>NUCLEOTIDE SEQUENCE</scope>
    <source>
        <strain evidence="9">MSr11367</strain>
    </source>
</reference>
<organism evidence="9 10">
    <name type="scientific">Pendulispora rubella</name>
    <dbReference type="NCBI Taxonomy" id="2741070"/>
    <lineage>
        <taxon>Bacteria</taxon>
        <taxon>Pseudomonadati</taxon>
        <taxon>Myxococcota</taxon>
        <taxon>Myxococcia</taxon>
        <taxon>Myxococcales</taxon>
        <taxon>Sorangiineae</taxon>
        <taxon>Pendulisporaceae</taxon>
        <taxon>Pendulispora</taxon>
    </lineage>
</organism>
<keyword evidence="7" id="KW-0456">Lyase</keyword>
<dbReference type="Proteomes" id="UP001374803">
    <property type="component" value="Chromosome"/>
</dbReference>
<dbReference type="PANTHER" id="PTHR13604">
    <property type="entry name" value="DC12-RELATED"/>
    <property type="match status" value="1"/>
</dbReference>
<comment type="similarity">
    <text evidence="1 8">Belongs to the SOS response-associated peptidase family.</text>
</comment>
<dbReference type="SUPFAM" id="SSF143081">
    <property type="entry name" value="BB1717-like"/>
    <property type="match status" value="1"/>
</dbReference>
<evidence type="ECO:0000256" key="3">
    <source>
        <dbReference type="ARBA" id="ARBA00022763"/>
    </source>
</evidence>
<dbReference type="InterPro" id="IPR003738">
    <property type="entry name" value="SRAP"/>
</dbReference>
<dbReference type="EMBL" id="CP089983">
    <property type="protein sequence ID" value="WXB09369.1"/>
    <property type="molecule type" value="Genomic_DNA"/>
</dbReference>
<keyword evidence="4 8" id="KW-0378">Hydrolase</keyword>
<sequence>MDYSEKKIREAFADLGELDVHFDLSSPRHNVSPTDPVPVVHCEDGHLRLDGMVWGTRDERAASKRPILLVRAETVARGSLASRTRGLVMFTKFYEWQGEKGTKRKPYAVRPKDGRILALAALCKRTVTSDGEVRESCTIVTQPAAGPLVEIHDRMPVLVTAPHLATWLDPSTKTDAALQLVQTAQPADSLEPYPEDPLKVVQG</sequence>
<name>A0ABZ2LEK3_9BACT</name>
<dbReference type="EC" id="3.4.-.-" evidence="8"/>
<keyword evidence="3" id="KW-0227">DNA damage</keyword>
<evidence type="ECO:0000256" key="8">
    <source>
        <dbReference type="RuleBase" id="RU364100"/>
    </source>
</evidence>
<evidence type="ECO:0000313" key="9">
    <source>
        <dbReference type="EMBL" id="WXB09369.1"/>
    </source>
</evidence>
<proteinExistence type="inferred from homology"/>
<dbReference type="Gene3D" id="3.90.1680.10">
    <property type="entry name" value="SOS response associated peptidase-like"/>
    <property type="match status" value="1"/>
</dbReference>
<evidence type="ECO:0000313" key="10">
    <source>
        <dbReference type="Proteomes" id="UP001374803"/>
    </source>
</evidence>
<evidence type="ECO:0000256" key="6">
    <source>
        <dbReference type="ARBA" id="ARBA00023125"/>
    </source>
</evidence>
<dbReference type="PANTHER" id="PTHR13604:SF0">
    <property type="entry name" value="ABASIC SITE PROCESSING PROTEIN HMCES"/>
    <property type="match status" value="1"/>
</dbReference>
<dbReference type="InterPro" id="IPR036590">
    <property type="entry name" value="SRAP-like"/>
</dbReference>
<keyword evidence="5" id="KW-0190">Covalent protein-DNA linkage</keyword>
<dbReference type="Pfam" id="PF02586">
    <property type="entry name" value="SRAP"/>
    <property type="match status" value="1"/>
</dbReference>
<evidence type="ECO:0000256" key="2">
    <source>
        <dbReference type="ARBA" id="ARBA00022670"/>
    </source>
</evidence>
<protein>
    <recommendedName>
        <fullName evidence="8">Abasic site processing protein</fullName>
        <ecNumber evidence="8">3.4.-.-</ecNumber>
    </recommendedName>
</protein>
<evidence type="ECO:0000256" key="4">
    <source>
        <dbReference type="ARBA" id="ARBA00022801"/>
    </source>
</evidence>